<comment type="caution">
    <text evidence="2">The sequence shown here is derived from an EMBL/GenBank/DDBJ whole genome shotgun (WGS) entry which is preliminary data.</text>
</comment>
<dbReference type="Proteomes" id="UP000275267">
    <property type="component" value="Unassembled WGS sequence"/>
</dbReference>
<feature type="domain" description="DUF7595" evidence="1">
    <location>
        <begin position="373"/>
        <end position="668"/>
    </location>
</feature>
<accession>A0A3L6TG85</accession>
<reference evidence="3" key="1">
    <citation type="journal article" date="2019" name="Nat. Commun.">
        <title>The genome of broomcorn millet.</title>
        <authorList>
            <person name="Zou C."/>
            <person name="Miki D."/>
            <person name="Li D."/>
            <person name="Tang Q."/>
            <person name="Xiao L."/>
            <person name="Rajput S."/>
            <person name="Deng P."/>
            <person name="Jia W."/>
            <person name="Huang R."/>
            <person name="Zhang M."/>
            <person name="Sun Y."/>
            <person name="Hu J."/>
            <person name="Fu X."/>
            <person name="Schnable P.S."/>
            <person name="Li F."/>
            <person name="Zhang H."/>
            <person name="Feng B."/>
            <person name="Zhu X."/>
            <person name="Liu R."/>
            <person name="Schnable J.C."/>
            <person name="Zhu J.-K."/>
            <person name="Zhang H."/>
        </authorList>
    </citation>
    <scope>NUCLEOTIDE SEQUENCE [LARGE SCALE GENOMIC DNA]</scope>
</reference>
<evidence type="ECO:0000259" key="1">
    <source>
        <dbReference type="Pfam" id="PF24523"/>
    </source>
</evidence>
<dbReference type="EMBL" id="PQIB02000001">
    <property type="protein sequence ID" value="RLN39342.1"/>
    <property type="molecule type" value="Genomic_DNA"/>
</dbReference>
<organism evidence="2 3">
    <name type="scientific">Panicum miliaceum</name>
    <name type="common">Proso millet</name>
    <name type="synonym">Broomcorn millet</name>
    <dbReference type="NCBI Taxonomy" id="4540"/>
    <lineage>
        <taxon>Eukaryota</taxon>
        <taxon>Viridiplantae</taxon>
        <taxon>Streptophyta</taxon>
        <taxon>Embryophyta</taxon>
        <taxon>Tracheophyta</taxon>
        <taxon>Spermatophyta</taxon>
        <taxon>Magnoliopsida</taxon>
        <taxon>Liliopsida</taxon>
        <taxon>Poales</taxon>
        <taxon>Poaceae</taxon>
        <taxon>PACMAD clade</taxon>
        <taxon>Panicoideae</taxon>
        <taxon>Panicodae</taxon>
        <taxon>Paniceae</taxon>
        <taxon>Panicinae</taxon>
        <taxon>Panicum</taxon>
        <taxon>Panicum sect. Panicum</taxon>
    </lineage>
</organism>
<dbReference type="OrthoDB" id="694162at2759"/>
<protein>
    <recommendedName>
        <fullName evidence="1">DUF7595 domain-containing protein</fullName>
    </recommendedName>
</protein>
<dbReference type="PANTHER" id="PTHR35828">
    <property type="entry name" value="OS08G0203800 PROTEIN-RELATED"/>
    <property type="match status" value="1"/>
</dbReference>
<sequence length="668" mass="73415">MENLPTEITVEIAARLTESPDSALVEVGSLRATCKNMRQLCRMPEVRWRLAVHPLQPIGSWDLYYDNGFRQSLIMNLSRVSNPVACFFAGMRVVLVEAGGDLWPSLDMLQCAAKAGHEVAMYVLAMYKYRPNSGTDDDASAMELLRKIEGDDAGASAPATWMNIACARLRQQALLVSANVVPLTPRRVPVPKLVSRVHSDHRVPLRSSAFSPPVLDDGAGITPDVDLVTEVTRWQLLEFFATVVANRRFLLCVGRLGCGVTSLWARPVASLLVAGGRSLPPGMASSRSHRSKLLDIVDRCDPATLIACAAACRLLRRHILSPAFIQRRRDAARRSLAPWSMLGLFYRHYEGERAPHPPPFTPASALEYRSRRTYTPVESRGGLLILRRSALYAEPAGLCVYDPVTGRRAFLPPPEVHQQSYALLLGDDGWFRRLLAMDLIGLRFYDTVRAQSLSPDNGAWGPVVEAFAPDDLMPREVARPSPVILGADGAVLHWLCTDSRTVLTFDADTAEMGTVPLPAHHVLLPHCYCCGTQQQLLASSPDGELSLLVAHGLVVNVWVRRAGLWTRRAAVDMERIVPPVIPPAAVLALPVPVPVLLLRSMMQLEWAGERSGAVVAQVAGVGLLVLDLETEEVVCTIQRSSSMEVALPFRYCPYERDLLARLPAMVPL</sequence>
<evidence type="ECO:0000313" key="3">
    <source>
        <dbReference type="Proteomes" id="UP000275267"/>
    </source>
</evidence>
<keyword evidence="3" id="KW-1185">Reference proteome</keyword>
<dbReference type="Pfam" id="PF24523">
    <property type="entry name" value="DUF7595"/>
    <property type="match status" value="1"/>
</dbReference>
<dbReference type="AlphaFoldDB" id="A0A3L6TG85"/>
<gene>
    <name evidence="2" type="ORF">C2845_PM01G48260</name>
</gene>
<dbReference type="InterPro" id="IPR056016">
    <property type="entry name" value="DUF7595"/>
</dbReference>
<proteinExistence type="predicted"/>
<evidence type="ECO:0000313" key="2">
    <source>
        <dbReference type="EMBL" id="RLN39342.1"/>
    </source>
</evidence>
<name>A0A3L6TG85_PANMI</name>